<keyword evidence="2" id="KW-1185">Reference proteome</keyword>
<comment type="caution">
    <text evidence="1">The sequence shown here is derived from an EMBL/GenBank/DDBJ whole genome shotgun (WGS) entry which is preliminary data.</text>
</comment>
<name>A0AAV6V5Q3_9ARAC</name>
<dbReference type="AlphaFoldDB" id="A0AAV6V5Q3"/>
<sequence length="91" mass="10708">MLRRNVASLTVAVYQKCVAVGKCRKALQQLKNFVAESERRTQFAKFLVWNKYWYSVIHFIVDEVVESTLNLDYILKKGRVPALQRYIDLII</sequence>
<protein>
    <submittedName>
        <fullName evidence="1">Uncharacterized protein</fullName>
    </submittedName>
</protein>
<accession>A0AAV6V5Q3</accession>
<organism evidence="1 2">
    <name type="scientific">Oedothorax gibbosus</name>
    <dbReference type="NCBI Taxonomy" id="931172"/>
    <lineage>
        <taxon>Eukaryota</taxon>
        <taxon>Metazoa</taxon>
        <taxon>Ecdysozoa</taxon>
        <taxon>Arthropoda</taxon>
        <taxon>Chelicerata</taxon>
        <taxon>Arachnida</taxon>
        <taxon>Araneae</taxon>
        <taxon>Araneomorphae</taxon>
        <taxon>Entelegynae</taxon>
        <taxon>Araneoidea</taxon>
        <taxon>Linyphiidae</taxon>
        <taxon>Erigoninae</taxon>
        <taxon>Oedothorax</taxon>
    </lineage>
</organism>
<dbReference type="EMBL" id="JAFNEN010000169">
    <property type="protein sequence ID" value="KAG8191011.1"/>
    <property type="molecule type" value="Genomic_DNA"/>
</dbReference>
<evidence type="ECO:0000313" key="2">
    <source>
        <dbReference type="Proteomes" id="UP000827092"/>
    </source>
</evidence>
<evidence type="ECO:0000313" key="1">
    <source>
        <dbReference type="EMBL" id="KAG8191011.1"/>
    </source>
</evidence>
<reference evidence="1 2" key="1">
    <citation type="journal article" date="2022" name="Nat. Ecol. Evol.">
        <title>A masculinizing supergene underlies an exaggerated male reproductive morph in a spider.</title>
        <authorList>
            <person name="Hendrickx F."/>
            <person name="De Corte Z."/>
            <person name="Sonet G."/>
            <person name="Van Belleghem S.M."/>
            <person name="Kostlbacher S."/>
            <person name="Vangestel C."/>
        </authorList>
    </citation>
    <scope>NUCLEOTIDE SEQUENCE [LARGE SCALE GENOMIC DNA]</scope>
    <source>
        <strain evidence="1">W744_W776</strain>
    </source>
</reference>
<gene>
    <name evidence="1" type="ORF">JTE90_010869</name>
</gene>
<dbReference type="Proteomes" id="UP000827092">
    <property type="component" value="Unassembled WGS sequence"/>
</dbReference>
<proteinExistence type="predicted"/>